<evidence type="ECO:0000256" key="3">
    <source>
        <dbReference type="ARBA" id="ARBA00022563"/>
    </source>
</evidence>
<dbReference type="InterPro" id="IPR015424">
    <property type="entry name" value="PyrdxlP-dep_Trfase"/>
</dbReference>
<comment type="cofactor">
    <cofactor evidence="1">
        <name>pyridoxal 5'-phosphate</name>
        <dbReference type="ChEBI" id="CHEBI:597326"/>
    </cofactor>
</comment>
<dbReference type="Pfam" id="PF00464">
    <property type="entry name" value="SHMT"/>
    <property type="match status" value="1"/>
</dbReference>
<dbReference type="InterPro" id="IPR039429">
    <property type="entry name" value="SHMT-like_dom"/>
</dbReference>
<keyword evidence="7" id="KW-0808">Transferase</keyword>
<keyword evidence="5" id="KW-0663">Pyridoxal phosphate</keyword>
<dbReference type="GO" id="GO:0030170">
    <property type="term" value="F:pyridoxal phosphate binding"/>
    <property type="evidence" value="ECO:0007669"/>
    <property type="project" value="TreeGrafter"/>
</dbReference>
<dbReference type="Gene3D" id="3.40.640.10">
    <property type="entry name" value="Type I PLP-dependent aspartate aminotransferase-like (Major domain)"/>
    <property type="match status" value="1"/>
</dbReference>
<reference evidence="7 8" key="1">
    <citation type="submission" date="2016-10" db="EMBL/GenBank/DDBJ databases">
        <authorList>
            <person name="de Groot N.N."/>
        </authorList>
    </citation>
    <scope>NUCLEOTIDE SEQUENCE [LARGE SCALE GENOMIC DNA]</scope>
    <source>
        <strain evidence="7 8">DSM 2895</strain>
    </source>
</reference>
<dbReference type="GO" id="GO:0019264">
    <property type="term" value="P:glycine biosynthetic process from serine"/>
    <property type="evidence" value="ECO:0007669"/>
    <property type="project" value="TreeGrafter"/>
</dbReference>
<evidence type="ECO:0000256" key="4">
    <source>
        <dbReference type="ARBA" id="ARBA00022605"/>
    </source>
</evidence>
<dbReference type="PANTHER" id="PTHR11680:SF35">
    <property type="entry name" value="SERINE HYDROXYMETHYLTRANSFERASE 1"/>
    <property type="match status" value="1"/>
</dbReference>
<dbReference type="PANTHER" id="PTHR11680">
    <property type="entry name" value="SERINE HYDROXYMETHYLTRANSFERASE"/>
    <property type="match status" value="1"/>
</dbReference>
<dbReference type="GO" id="GO:0008168">
    <property type="term" value="F:methyltransferase activity"/>
    <property type="evidence" value="ECO:0007669"/>
    <property type="project" value="UniProtKB-KW"/>
</dbReference>
<comment type="similarity">
    <text evidence="2">Belongs to the SHMT family.</text>
</comment>
<feature type="domain" description="Serine hydroxymethyltransferase-like" evidence="6">
    <location>
        <begin position="1"/>
        <end position="69"/>
    </location>
</feature>
<evidence type="ECO:0000256" key="1">
    <source>
        <dbReference type="ARBA" id="ARBA00001933"/>
    </source>
</evidence>
<gene>
    <name evidence="7" type="ORF">SAMN04487909_1692</name>
</gene>
<dbReference type="GO" id="GO:0032259">
    <property type="term" value="P:methylation"/>
    <property type="evidence" value="ECO:0007669"/>
    <property type="project" value="UniProtKB-KW"/>
</dbReference>
<dbReference type="GO" id="GO:0006730">
    <property type="term" value="P:one-carbon metabolic process"/>
    <property type="evidence" value="ECO:0007669"/>
    <property type="project" value="UniProtKB-KW"/>
</dbReference>
<evidence type="ECO:0000313" key="8">
    <source>
        <dbReference type="Proteomes" id="UP000182836"/>
    </source>
</evidence>
<evidence type="ECO:0000259" key="6">
    <source>
        <dbReference type="Pfam" id="PF00464"/>
    </source>
</evidence>
<dbReference type="SUPFAM" id="SSF53383">
    <property type="entry name" value="PLP-dependent transferases"/>
    <property type="match status" value="1"/>
</dbReference>
<organism evidence="7 8">
    <name type="scientific">Aneurinibacillus migulanus</name>
    <name type="common">Bacillus migulanus</name>
    <dbReference type="NCBI Taxonomy" id="47500"/>
    <lineage>
        <taxon>Bacteria</taxon>
        <taxon>Bacillati</taxon>
        <taxon>Bacillota</taxon>
        <taxon>Bacilli</taxon>
        <taxon>Bacillales</taxon>
        <taxon>Paenibacillaceae</taxon>
        <taxon>Aneurinibacillus group</taxon>
        <taxon>Aneurinibacillus</taxon>
    </lineage>
</organism>
<accession>A0A1G9CSL6</accession>
<protein>
    <submittedName>
        <fullName evidence="7">Serine hydroxymethyltransferase</fullName>
    </submittedName>
</protein>
<dbReference type="GO" id="GO:0005829">
    <property type="term" value="C:cytosol"/>
    <property type="evidence" value="ECO:0007669"/>
    <property type="project" value="TreeGrafter"/>
</dbReference>
<proteinExistence type="inferred from homology"/>
<dbReference type="GO" id="GO:0004372">
    <property type="term" value="F:glycine hydroxymethyltransferase activity"/>
    <property type="evidence" value="ECO:0007669"/>
    <property type="project" value="TreeGrafter"/>
</dbReference>
<sequence length="69" mass="7535">MGAFFMAEIARIAGLIAADLHRNPLPYAHFVTTTTYKTLRGSCGGMILCKEETGKEYGQKLNKAIFPGL</sequence>
<dbReference type="GO" id="GO:0046653">
    <property type="term" value="P:tetrahydrofolate metabolic process"/>
    <property type="evidence" value="ECO:0007669"/>
    <property type="project" value="TreeGrafter"/>
</dbReference>
<dbReference type="AlphaFoldDB" id="A0A1G9CSL6"/>
<evidence type="ECO:0000313" key="7">
    <source>
        <dbReference type="EMBL" id="SDK54628.1"/>
    </source>
</evidence>
<dbReference type="InterPro" id="IPR015421">
    <property type="entry name" value="PyrdxlP-dep_Trfase_major"/>
</dbReference>
<evidence type="ECO:0000256" key="2">
    <source>
        <dbReference type="ARBA" id="ARBA00006376"/>
    </source>
</evidence>
<dbReference type="InterPro" id="IPR049943">
    <property type="entry name" value="Ser_HO-MeTrfase-like"/>
</dbReference>
<keyword evidence="3" id="KW-0554">One-carbon metabolism</keyword>
<evidence type="ECO:0000256" key="5">
    <source>
        <dbReference type="ARBA" id="ARBA00022898"/>
    </source>
</evidence>
<dbReference type="EMBL" id="FNED01000069">
    <property type="protein sequence ID" value="SDK54628.1"/>
    <property type="molecule type" value="Genomic_DNA"/>
</dbReference>
<keyword evidence="7" id="KW-0489">Methyltransferase</keyword>
<name>A0A1G9CSL6_ANEMI</name>
<dbReference type="Proteomes" id="UP000182836">
    <property type="component" value="Unassembled WGS sequence"/>
</dbReference>
<keyword evidence="4" id="KW-0028">Amino-acid biosynthesis</keyword>